<dbReference type="EMBL" id="METM01000009">
    <property type="protein sequence ID" value="OGB90407.1"/>
    <property type="molecule type" value="Genomic_DNA"/>
</dbReference>
<name>A0A1F4Q3F4_UNCSA</name>
<dbReference type="AlphaFoldDB" id="A0A1F4Q3F4"/>
<accession>A0A1F4Q3F4</accession>
<proteinExistence type="predicted"/>
<gene>
    <name evidence="1" type="ORF">A2625_00970</name>
</gene>
<reference evidence="1 2" key="1">
    <citation type="journal article" date="2016" name="Nat. Commun.">
        <title>Thousands of microbial genomes shed light on interconnected biogeochemical processes in an aquifer system.</title>
        <authorList>
            <person name="Anantharaman K."/>
            <person name="Brown C.T."/>
            <person name="Hug L.A."/>
            <person name="Sharon I."/>
            <person name="Castelle C.J."/>
            <person name="Probst A.J."/>
            <person name="Thomas B.C."/>
            <person name="Singh A."/>
            <person name="Wilkins M.J."/>
            <person name="Karaoz U."/>
            <person name="Brodie E.L."/>
            <person name="Williams K.H."/>
            <person name="Hubbard S.S."/>
            <person name="Banfield J.F."/>
        </authorList>
    </citation>
    <scope>NUCLEOTIDE SEQUENCE [LARGE SCALE GENOMIC DNA]</scope>
</reference>
<organism evidence="1 2">
    <name type="scientific">candidate division WOR-1 bacterium RIFCSPHIGHO2_01_FULL_53_15</name>
    <dbReference type="NCBI Taxonomy" id="1802564"/>
    <lineage>
        <taxon>Bacteria</taxon>
        <taxon>Bacillati</taxon>
        <taxon>Saganbacteria</taxon>
    </lineage>
</organism>
<evidence type="ECO:0000313" key="1">
    <source>
        <dbReference type="EMBL" id="OGB90407.1"/>
    </source>
</evidence>
<sequence>MRKILIHEAGMILVLCLLSQLPAWSVPAGGAGSANLEIIPGGLVVKAGDVSIEGTGKFVGSGAGLTNLPGGAGAWTLSGSNLYPTQTIYKVGIGTTDPTVTLEVRGSLKVGKPSVTESVLFTDDGRVGLGVTPISNAKLNVGGNINMSGGNLFYGSGGLTFSPLTFGPNARIIIKAGSADQGLVLEESGGSNYANLHVTTESGVARLNIGVNENNGVFNIVAGSVGIGTATPEAKLHVAGTASIEGALNMNNQKIINLATPENSFEAANKSYVDIRVAAGAGGWTLASPNLYATQTSFNVGIGTAEPSTYKLNVYSGTESGSGLMVYGNMVVTGAKNSLVETPSYGKRKLYAVESPDVWFEDVGKGQLTAGKATIAVDPIFQETIDESAGLTIFIQLTSQANGTYVEADGTRSFTVHETGGGTSGATFNYRALGKRRGYADLRLTAE</sequence>
<dbReference type="Proteomes" id="UP000178724">
    <property type="component" value="Unassembled WGS sequence"/>
</dbReference>
<comment type="caution">
    <text evidence="1">The sequence shown here is derived from an EMBL/GenBank/DDBJ whole genome shotgun (WGS) entry which is preliminary data.</text>
</comment>
<evidence type="ECO:0000313" key="2">
    <source>
        <dbReference type="Proteomes" id="UP000178724"/>
    </source>
</evidence>
<protein>
    <submittedName>
        <fullName evidence="1">Uncharacterized protein</fullName>
    </submittedName>
</protein>